<sequence>MVRPIPIDSDDHYVSDLPIPSPITFDDEENLIEYQTVSGVGRSKREEPYNVEDISIATNVRKPLIFKRETNIRKPLIFKRYTDEELTKMYYSGGEY</sequence>
<dbReference type="EMBL" id="JAPWDV010000003">
    <property type="protein sequence ID" value="KAJ6217983.1"/>
    <property type="molecule type" value="Genomic_DNA"/>
</dbReference>
<gene>
    <name evidence="1" type="ORF">RDWZM_009140</name>
</gene>
<name>A0A9Q0M0U1_BLOTA</name>
<accession>A0A9Q0M0U1</accession>
<proteinExistence type="predicted"/>
<reference evidence="1" key="1">
    <citation type="submission" date="2022-12" db="EMBL/GenBank/DDBJ databases">
        <title>Genome assemblies of Blomia tropicalis.</title>
        <authorList>
            <person name="Cui Y."/>
        </authorList>
    </citation>
    <scope>NUCLEOTIDE SEQUENCE</scope>
    <source>
        <tissue evidence="1">Adult mites</tissue>
    </source>
</reference>
<protein>
    <submittedName>
        <fullName evidence="1">Uncharacterized protein</fullName>
    </submittedName>
</protein>
<dbReference type="AlphaFoldDB" id="A0A9Q0M0U1"/>
<keyword evidence="2" id="KW-1185">Reference proteome</keyword>
<evidence type="ECO:0000313" key="2">
    <source>
        <dbReference type="Proteomes" id="UP001142055"/>
    </source>
</evidence>
<dbReference type="Proteomes" id="UP001142055">
    <property type="component" value="Chromosome 3"/>
</dbReference>
<comment type="caution">
    <text evidence="1">The sequence shown here is derived from an EMBL/GenBank/DDBJ whole genome shotgun (WGS) entry which is preliminary data.</text>
</comment>
<evidence type="ECO:0000313" key="1">
    <source>
        <dbReference type="EMBL" id="KAJ6217983.1"/>
    </source>
</evidence>
<organism evidence="1 2">
    <name type="scientific">Blomia tropicalis</name>
    <name type="common">Mite</name>
    <dbReference type="NCBI Taxonomy" id="40697"/>
    <lineage>
        <taxon>Eukaryota</taxon>
        <taxon>Metazoa</taxon>
        <taxon>Ecdysozoa</taxon>
        <taxon>Arthropoda</taxon>
        <taxon>Chelicerata</taxon>
        <taxon>Arachnida</taxon>
        <taxon>Acari</taxon>
        <taxon>Acariformes</taxon>
        <taxon>Sarcoptiformes</taxon>
        <taxon>Astigmata</taxon>
        <taxon>Glycyphagoidea</taxon>
        <taxon>Echimyopodidae</taxon>
        <taxon>Blomia</taxon>
    </lineage>
</organism>